<dbReference type="PROSITE" id="PS51000">
    <property type="entry name" value="HTH_DEOR_2"/>
    <property type="match status" value="1"/>
</dbReference>
<evidence type="ECO:0000256" key="2">
    <source>
        <dbReference type="ARBA" id="ARBA00023125"/>
    </source>
</evidence>
<dbReference type="InterPro" id="IPR013196">
    <property type="entry name" value="HTH_11"/>
</dbReference>
<name>H9ZGD4_9BACT</name>
<feature type="region of interest" description="Disordered" evidence="4">
    <location>
        <begin position="185"/>
        <end position="373"/>
    </location>
</feature>
<feature type="compositionally biased region" description="Basic residues" evidence="4">
    <location>
        <begin position="345"/>
        <end position="356"/>
    </location>
</feature>
<organism evidence="6">
    <name type="scientific">bacterium enrichment culture clone Xyl8B8</name>
    <dbReference type="NCBI Taxonomy" id="1169993"/>
    <lineage>
        <taxon>Bacteria</taxon>
        <taxon>environmental samples</taxon>
    </lineage>
</organism>
<evidence type="ECO:0000313" key="6">
    <source>
        <dbReference type="EMBL" id="AFH35008.1"/>
    </source>
</evidence>
<evidence type="ECO:0000256" key="1">
    <source>
        <dbReference type="ARBA" id="ARBA00023015"/>
    </source>
</evidence>
<feature type="compositionally biased region" description="Gly residues" evidence="4">
    <location>
        <begin position="185"/>
        <end position="197"/>
    </location>
</feature>
<dbReference type="Pfam" id="PF08279">
    <property type="entry name" value="HTH_11"/>
    <property type="match status" value="1"/>
</dbReference>
<feature type="compositionally biased region" description="Basic residues" evidence="4">
    <location>
        <begin position="298"/>
        <end position="308"/>
    </location>
</feature>
<dbReference type="InterPro" id="IPR036388">
    <property type="entry name" value="WH-like_DNA-bd_sf"/>
</dbReference>
<feature type="compositionally biased region" description="Gly residues" evidence="4">
    <location>
        <begin position="323"/>
        <end position="339"/>
    </location>
</feature>
<dbReference type="PANTHER" id="PTHR34580:SF3">
    <property type="entry name" value="PROTEIN PAFB"/>
    <property type="match status" value="1"/>
</dbReference>
<accession>H9ZGD4</accession>
<dbReference type="Gene3D" id="1.10.10.10">
    <property type="entry name" value="Winged helix-like DNA-binding domain superfamily/Winged helix DNA-binding domain"/>
    <property type="match status" value="1"/>
</dbReference>
<dbReference type="InterPro" id="IPR036390">
    <property type="entry name" value="WH_DNA-bd_sf"/>
</dbReference>
<feature type="compositionally biased region" description="Low complexity" evidence="4">
    <location>
        <begin position="200"/>
        <end position="209"/>
    </location>
</feature>
<evidence type="ECO:0000256" key="3">
    <source>
        <dbReference type="ARBA" id="ARBA00023163"/>
    </source>
</evidence>
<dbReference type="InterPro" id="IPR001034">
    <property type="entry name" value="DeoR_HTH"/>
</dbReference>
<dbReference type="InterPro" id="IPR051534">
    <property type="entry name" value="CBASS_pafABC_assoc_protein"/>
</dbReference>
<sequence length="373" mass="39037">MRGTVRRDQDRYGPGCAAVVRDSPRDTPVLATSARLLGLLNLLSSRPSWTCAELARSLKVTDRTVRRDIARLRELGYSVDSEAGPWGGYRLRAGSRVPPLILDDEEALAVAVGLGEAALNHALGSDQAALSALLKLRTVLPRRIADRLGELDDSLVLLPGARGSGVSPALLLELAAVCRRGGAGPAGVHGRGGPGHGPGHRPVPAGPHGQALVSGRPGRGPRPVAHLPRGPRRPPPAHRPARRPQRPPGPGPPGLPEHRERPLPPVRHRPPPPPPRPGPPPRPRDRRHPPPGRPRRDLGRHRGRRHGRPGPLSARAGDTAAGAGTGRGAGGPGTAGARGGAAERRRLRCGGRRRTGHQGPPGALIGVRACPGS</sequence>
<keyword evidence="1" id="KW-0805">Transcription regulation</keyword>
<reference evidence="6" key="1">
    <citation type="journal article" date="2012" name="Protein Expr. Purif.">
        <title>Identification and characterization of a new xylanase from Gram-positive bacteria isolated from termite gut (Reticulitermes santonensis).</title>
        <authorList>
            <person name="Matteotti C."/>
            <person name="Bauwens J."/>
            <person name="Brasseur C."/>
            <person name="Tarayre C."/>
            <person name="Thonart P."/>
            <person name="Destain J."/>
            <person name="Francis F."/>
            <person name="Haubruge E."/>
            <person name="De Pauw E."/>
            <person name="Portetelle D."/>
            <person name="Vandenbol M."/>
        </authorList>
    </citation>
    <scope>NUCLEOTIDE SEQUENCE</scope>
</reference>
<dbReference type="EMBL" id="JN808312">
    <property type="protein sequence ID" value="AFH35008.1"/>
    <property type="molecule type" value="Genomic_DNA"/>
</dbReference>
<feature type="compositionally biased region" description="Pro residues" evidence="4">
    <location>
        <begin position="246"/>
        <end position="255"/>
    </location>
</feature>
<dbReference type="SUPFAM" id="SSF46785">
    <property type="entry name" value="Winged helix' DNA-binding domain"/>
    <property type="match status" value="1"/>
</dbReference>
<evidence type="ECO:0000259" key="5">
    <source>
        <dbReference type="PROSITE" id="PS51000"/>
    </source>
</evidence>
<dbReference type="GO" id="GO:0003677">
    <property type="term" value="F:DNA binding"/>
    <property type="evidence" value="ECO:0007669"/>
    <property type="project" value="UniProtKB-KW"/>
</dbReference>
<dbReference type="PANTHER" id="PTHR34580">
    <property type="match status" value="1"/>
</dbReference>
<feature type="compositionally biased region" description="Pro residues" evidence="4">
    <location>
        <begin position="271"/>
        <end position="281"/>
    </location>
</feature>
<feature type="compositionally biased region" description="Basic residues" evidence="4">
    <location>
        <begin position="229"/>
        <end position="245"/>
    </location>
</feature>
<protein>
    <submittedName>
        <fullName evidence="6">DeoR family transcriptional regulator</fullName>
    </submittedName>
</protein>
<dbReference type="GO" id="GO:0003700">
    <property type="term" value="F:DNA-binding transcription factor activity"/>
    <property type="evidence" value="ECO:0007669"/>
    <property type="project" value="InterPro"/>
</dbReference>
<feature type="domain" description="HTH deoR-type" evidence="5">
    <location>
        <begin position="32"/>
        <end position="87"/>
    </location>
</feature>
<dbReference type="AlphaFoldDB" id="H9ZGD4"/>
<dbReference type="InterPro" id="IPR018356">
    <property type="entry name" value="Tscrpt_reg_HTH_DeoR_CS"/>
</dbReference>
<proteinExistence type="predicted"/>
<keyword evidence="3" id="KW-0804">Transcription</keyword>
<evidence type="ECO:0000256" key="4">
    <source>
        <dbReference type="SAM" id="MobiDB-lite"/>
    </source>
</evidence>
<feature type="compositionally biased region" description="Low complexity" evidence="4">
    <location>
        <begin position="309"/>
        <end position="322"/>
    </location>
</feature>
<dbReference type="PROSITE" id="PS00894">
    <property type="entry name" value="HTH_DEOR_1"/>
    <property type="match status" value="1"/>
</dbReference>
<keyword evidence="2" id="KW-0238">DNA-binding</keyword>